<dbReference type="GO" id="GO:0005634">
    <property type="term" value="C:nucleus"/>
    <property type="evidence" value="ECO:0007669"/>
    <property type="project" value="TreeGrafter"/>
</dbReference>
<feature type="modified residue" description="Phosphohistidine" evidence="1">
    <location>
        <position position="114"/>
    </location>
</feature>
<dbReference type="AlphaFoldDB" id="A0A8H6SD05"/>
<dbReference type="GO" id="GO:0005737">
    <property type="term" value="C:cytoplasm"/>
    <property type="evidence" value="ECO:0007669"/>
    <property type="project" value="TreeGrafter"/>
</dbReference>
<feature type="region of interest" description="Disordered" evidence="2">
    <location>
        <begin position="1"/>
        <end position="59"/>
    </location>
</feature>
<dbReference type="InterPro" id="IPR045871">
    <property type="entry name" value="AHP1-5/YPD1"/>
</dbReference>
<dbReference type="PANTHER" id="PTHR28242:SF52">
    <property type="entry name" value="PHOSPHORELAY INTERMEDIATE PROTEIN YPD1"/>
    <property type="match status" value="1"/>
</dbReference>
<evidence type="ECO:0000256" key="1">
    <source>
        <dbReference type="PROSITE-ProRule" id="PRU00110"/>
    </source>
</evidence>
<dbReference type="CDD" id="cd00088">
    <property type="entry name" value="HPT"/>
    <property type="match status" value="1"/>
</dbReference>
<feature type="domain" description="HPt" evidence="3">
    <location>
        <begin position="75"/>
        <end position="176"/>
    </location>
</feature>
<dbReference type="EMBL" id="JACAZE010000016">
    <property type="protein sequence ID" value="KAF7296460.1"/>
    <property type="molecule type" value="Genomic_DNA"/>
</dbReference>
<reference evidence="4" key="1">
    <citation type="submission" date="2020-05" db="EMBL/GenBank/DDBJ databases">
        <title>Mycena genomes resolve the evolution of fungal bioluminescence.</title>
        <authorList>
            <person name="Tsai I.J."/>
        </authorList>
    </citation>
    <scope>NUCLEOTIDE SEQUENCE</scope>
    <source>
        <strain evidence="4">110903Hualien_Pintung</strain>
    </source>
</reference>
<organism evidence="4 5">
    <name type="scientific">Mycena chlorophos</name>
    <name type="common">Agaric fungus</name>
    <name type="synonym">Agaricus chlorophos</name>
    <dbReference type="NCBI Taxonomy" id="658473"/>
    <lineage>
        <taxon>Eukaryota</taxon>
        <taxon>Fungi</taxon>
        <taxon>Dikarya</taxon>
        <taxon>Basidiomycota</taxon>
        <taxon>Agaricomycotina</taxon>
        <taxon>Agaricomycetes</taxon>
        <taxon>Agaricomycetidae</taxon>
        <taxon>Agaricales</taxon>
        <taxon>Marasmiineae</taxon>
        <taxon>Mycenaceae</taxon>
        <taxon>Mycena</taxon>
    </lineage>
</organism>
<dbReference type="InterPro" id="IPR008207">
    <property type="entry name" value="Sig_transdc_His_kin_Hpt_dom"/>
</dbReference>
<dbReference type="InterPro" id="IPR036641">
    <property type="entry name" value="HPT_dom_sf"/>
</dbReference>
<accession>A0A8H6SD05</accession>
<dbReference type="Proteomes" id="UP000613580">
    <property type="component" value="Unassembled WGS sequence"/>
</dbReference>
<dbReference type="SUPFAM" id="SSF47226">
    <property type="entry name" value="Histidine-containing phosphotransfer domain, HPT domain"/>
    <property type="match status" value="1"/>
</dbReference>
<sequence>MGEGAAAAKAKTKSPSPPPPDSGKDAKDSGKGKPEANDDNGATSTTDGTKDESGSSEVVNMETFSQILELDEDETHDFSKEMVVAYFSQASSTFTNMDKALAEKDLPELSSLGHFLKGSSAALGIHLVQAACEKMQHYGDLRDADGSTPIDASDALARIEILLPETKEEYAEAERWLKKFYADKKAPFDDDAPS</sequence>
<protein>
    <submittedName>
        <fullName evidence="4">Histidine-phosphotransfer domain HPT-domain-containing protein</fullName>
    </submittedName>
</protein>
<gene>
    <name evidence="4" type="ORF">HMN09_01052500</name>
</gene>
<dbReference type="PROSITE" id="PS50894">
    <property type="entry name" value="HPT"/>
    <property type="match status" value="1"/>
</dbReference>
<evidence type="ECO:0000259" key="3">
    <source>
        <dbReference type="PROSITE" id="PS50894"/>
    </source>
</evidence>
<name>A0A8H6SD05_MYCCL</name>
<dbReference type="GO" id="GO:0009927">
    <property type="term" value="F:histidine phosphotransfer kinase activity"/>
    <property type="evidence" value="ECO:0007669"/>
    <property type="project" value="InterPro"/>
</dbReference>
<keyword evidence="5" id="KW-1185">Reference proteome</keyword>
<keyword evidence="1" id="KW-0597">Phosphoprotein</keyword>
<evidence type="ECO:0000313" key="5">
    <source>
        <dbReference type="Proteomes" id="UP000613580"/>
    </source>
</evidence>
<dbReference type="Pfam" id="PF01627">
    <property type="entry name" value="Hpt"/>
    <property type="match status" value="1"/>
</dbReference>
<feature type="compositionally biased region" description="Basic and acidic residues" evidence="2">
    <location>
        <begin position="22"/>
        <end position="36"/>
    </location>
</feature>
<dbReference type="GO" id="GO:0043424">
    <property type="term" value="F:protein histidine kinase binding"/>
    <property type="evidence" value="ECO:0007669"/>
    <property type="project" value="InterPro"/>
</dbReference>
<evidence type="ECO:0000256" key="2">
    <source>
        <dbReference type="SAM" id="MobiDB-lite"/>
    </source>
</evidence>
<dbReference type="GO" id="GO:0000160">
    <property type="term" value="P:phosphorelay signal transduction system"/>
    <property type="evidence" value="ECO:0007669"/>
    <property type="project" value="InterPro"/>
</dbReference>
<proteinExistence type="predicted"/>
<dbReference type="SMART" id="SM00073">
    <property type="entry name" value="HPT"/>
    <property type="match status" value="1"/>
</dbReference>
<evidence type="ECO:0000313" key="4">
    <source>
        <dbReference type="EMBL" id="KAF7296460.1"/>
    </source>
</evidence>
<dbReference type="Gene3D" id="1.20.120.160">
    <property type="entry name" value="HPT domain"/>
    <property type="match status" value="1"/>
</dbReference>
<dbReference type="PANTHER" id="PTHR28242">
    <property type="entry name" value="PHOSPHORELAY INTERMEDIATE PROTEIN YPD1"/>
    <property type="match status" value="1"/>
</dbReference>
<comment type="caution">
    <text evidence="4">The sequence shown here is derived from an EMBL/GenBank/DDBJ whole genome shotgun (WGS) entry which is preliminary data.</text>
</comment>
<dbReference type="OrthoDB" id="1673781at2759"/>